<dbReference type="AlphaFoldDB" id="A0A511X9A1"/>
<evidence type="ECO:0000256" key="3">
    <source>
        <dbReference type="ARBA" id="ARBA00018111"/>
    </source>
</evidence>
<dbReference type="Proteomes" id="UP000321635">
    <property type="component" value="Unassembled WGS sequence"/>
</dbReference>
<dbReference type="InterPro" id="IPR036388">
    <property type="entry name" value="WH-like_DNA-bd_sf"/>
</dbReference>
<comment type="subcellular location">
    <subcellularLocation>
        <location evidence="1">Cytoplasm</location>
    </subcellularLocation>
</comment>
<sequence>MLDHKTMPSRRPASSQNAAPPQPDRSRLREAALAHLARFSTTEQALSQVLERRILRWARQAADAGLDAGEVASAAAALRPLAGQIAAEMTTLGAVDDAAFAKARAARLTRSGRSRRAVQARLAAKGLDASVIDDALEGALGEGDAGRDAELGAALVFARKRRVGPFRPEGVEGGDNEDVSRILAAFARAGFSRDVAERVLATERDEADERIHALRNSP</sequence>
<feature type="region of interest" description="Disordered" evidence="5">
    <location>
        <begin position="1"/>
        <end position="26"/>
    </location>
</feature>
<evidence type="ECO:0000313" key="7">
    <source>
        <dbReference type="EMBL" id="GEN59520.1"/>
    </source>
</evidence>
<proteinExistence type="inferred from homology"/>
<organism evidence="7 8">
    <name type="scientific">Acetobacter nitrogenifigens DSM 23921 = NBRC 105050</name>
    <dbReference type="NCBI Taxonomy" id="1120919"/>
    <lineage>
        <taxon>Bacteria</taxon>
        <taxon>Pseudomonadati</taxon>
        <taxon>Pseudomonadota</taxon>
        <taxon>Alphaproteobacteria</taxon>
        <taxon>Acetobacterales</taxon>
        <taxon>Acetobacteraceae</taxon>
        <taxon>Acetobacter</taxon>
    </lineage>
</organism>
<dbReference type="STRING" id="1120919.GCA_000429165_01126"/>
<dbReference type="InterPro" id="IPR053924">
    <property type="entry name" value="RecX_HTH_2nd"/>
</dbReference>
<evidence type="ECO:0000256" key="1">
    <source>
        <dbReference type="ARBA" id="ARBA00004496"/>
    </source>
</evidence>
<name>A0A511X9A1_9PROT</name>
<evidence type="ECO:0000256" key="5">
    <source>
        <dbReference type="SAM" id="MobiDB-lite"/>
    </source>
</evidence>
<dbReference type="RefSeq" id="WP_246791234.1">
    <property type="nucleotide sequence ID" value="NZ_BAPG01000030.1"/>
</dbReference>
<dbReference type="Gene3D" id="1.10.10.10">
    <property type="entry name" value="Winged helix-like DNA-binding domain superfamily/Winged helix DNA-binding domain"/>
    <property type="match status" value="1"/>
</dbReference>
<gene>
    <name evidence="7" type="primary">recX</name>
    <name evidence="7" type="ORF">ANI02nite_14040</name>
</gene>
<comment type="caution">
    <text evidence="7">The sequence shown here is derived from an EMBL/GenBank/DDBJ whole genome shotgun (WGS) entry which is preliminary data.</text>
</comment>
<evidence type="ECO:0000313" key="8">
    <source>
        <dbReference type="Proteomes" id="UP000321635"/>
    </source>
</evidence>
<dbReference type="GO" id="GO:0005737">
    <property type="term" value="C:cytoplasm"/>
    <property type="evidence" value="ECO:0007669"/>
    <property type="project" value="UniProtKB-SubCell"/>
</dbReference>
<evidence type="ECO:0000256" key="4">
    <source>
        <dbReference type="ARBA" id="ARBA00022490"/>
    </source>
</evidence>
<evidence type="ECO:0000259" key="6">
    <source>
        <dbReference type="Pfam" id="PF02631"/>
    </source>
</evidence>
<protein>
    <recommendedName>
        <fullName evidence="3">Regulatory protein RecX</fullName>
    </recommendedName>
</protein>
<evidence type="ECO:0000256" key="2">
    <source>
        <dbReference type="ARBA" id="ARBA00009695"/>
    </source>
</evidence>
<accession>A0A511X9A1</accession>
<dbReference type="EMBL" id="BJYF01000007">
    <property type="protein sequence ID" value="GEN59520.1"/>
    <property type="molecule type" value="Genomic_DNA"/>
</dbReference>
<keyword evidence="8" id="KW-1185">Reference proteome</keyword>
<feature type="domain" description="RecX second three-helical" evidence="6">
    <location>
        <begin position="96"/>
        <end position="136"/>
    </location>
</feature>
<comment type="similarity">
    <text evidence="2">Belongs to the RecX family.</text>
</comment>
<keyword evidence="4" id="KW-0963">Cytoplasm</keyword>
<dbReference type="Pfam" id="PF02631">
    <property type="entry name" value="RecX_HTH2"/>
    <property type="match status" value="1"/>
</dbReference>
<reference evidence="7 8" key="1">
    <citation type="submission" date="2019-07" db="EMBL/GenBank/DDBJ databases">
        <title>Whole genome shotgun sequence of Acetobacter nitrogenifigens NBRC 105050.</title>
        <authorList>
            <person name="Hosoyama A."/>
            <person name="Uohara A."/>
            <person name="Ohji S."/>
            <person name="Ichikawa N."/>
        </authorList>
    </citation>
    <scope>NUCLEOTIDE SEQUENCE [LARGE SCALE GENOMIC DNA]</scope>
    <source>
        <strain evidence="7 8">NBRC 105050</strain>
    </source>
</reference>
<feature type="compositionally biased region" description="Low complexity" evidence="5">
    <location>
        <begin position="9"/>
        <end position="19"/>
    </location>
</feature>